<evidence type="ECO:0000256" key="1">
    <source>
        <dbReference type="SAM" id="MobiDB-lite"/>
    </source>
</evidence>
<dbReference type="Pfam" id="PF12552">
    <property type="entry name" value="DUF3741"/>
    <property type="match status" value="1"/>
</dbReference>
<dbReference type="EMBL" id="KI393609">
    <property type="protein sequence ID" value="ERN07841.1"/>
    <property type="molecule type" value="Genomic_DNA"/>
</dbReference>
<sequence length="872" mass="98160">MAKQVAYKLSPSYRENDHPGCMWGLFQFLDLHRRHPLRRMISDKRHWDDRHLGGMKFSGTDFDEATDSCEVHKYMEAGGDVLHFEEKLKETPPKKRNLSRARMKSWIAEEMSKEQEAQLRISPLLAEEMSKEQEAHLRISPLHTGKPTSETFPNQLNDSSDICSSHTKEPRDDNRCEAYMARDGLNHLGQTQLDELSRQLLEKHALLQAKLDKAKEAFLKQDFVDAKELARDVALYQSKDFLDALEIFNSNREAFLKILQDPNSVLTDQIQEMQGSHSEKVANLSECIPKATKHKQGRARSLVRQRRFRVENPPNIDISAISFEDQYMNNASLNDQENGSFWLPTRIVVLKPSHGGHGNGGNGSVLVSSPQSLHGFRHLWESGKVANRLKDIKQKIKQAIKESRKEGHRISMDEILHRVPYGKKHAIDANKEMMDPSKDTKTDKDSPRNTYDIEAKKHLLERMKQGDRGEGVRSKRDSNSLGKLLSLPGYMPPAPLSLEKEIRNEHSQGNGSFSSVEVVQVDASSLADKSKRNPLEVDSSLDSGALVMEELNHDDKLVNDANNSGVDSSSTMERVECPEEVNDGDLGTSVLDTRNDGDLEQIGTSNELDALILEDNSSLALHEEEVGTQEIGTAKLRRPSPVSVLDLSPGEDFATPQNLAVSDGSELQPRHICFDEPDSDLSSRQPSDAAIVNQTTTETITSSSHSDHYLIAMSPKDEAHFTYVRDMLEASGCDGQGWSLGKWDSHNQPMNSTISNDNSNRWDHHLLFDCINEVLLEIKTRHSLGYCPLSQMDLRPIMPSGEHVLEKVWSGINWHLHSCLGADPTLESIVTRDLSHRDGWMDLRFDIDGVGAELESLILDDLIEETVNQLKH</sequence>
<feature type="domain" description="DUF3741" evidence="2">
    <location>
        <begin position="221"/>
        <end position="264"/>
    </location>
</feature>
<evidence type="ECO:0000259" key="2">
    <source>
        <dbReference type="Pfam" id="PF12552"/>
    </source>
</evidence>
<feature type="compositionally biased region" description="Polar residues" evidence="1">
    <location>
        <begin position="146"/>
        <end position="165"/>
    </location>
</feature>
<gene>
    <name evidence="4" type="ORF">AMTR_s00012p00197050</name>
</gene>
<protein>
    <recommendedName>
        <fullName evidence="6">DUF4378 domain-containing protein</fullName>
    </recommendedName>
</protein>
<feature type="compositionally biased region" description="Basic and acidic residues" evidence="1">
    <location>
        <begin position="462"/>
        <end position="478"/>
    </location>
</feature>
<evidence type="ECO:0000313" key="4">
    <source>
        <dbReference type="EMBL" id="ERN07841.1"/>
    </source>
</evidence>
<dbReference type="Proteomes" id="UP000017836">
    <property type="component" value="Unassembled WGS sequence"/>
</dbReference>
<dbReference type="PANTHER" id="PTHR47071">
    <property type="entry name" value="PROTEIN TRM32"/>
    <property type="match status" value="1"/>
</dbReference>
<feature type="domain" description="DUF4378" evidence="3">
    <location>
        <begin position="721"/>
        <end position="865"/>
    </location>
</feature>
<name>W1PJJ9_AMBTC</name>
<evidence type="ECO:0000313" key="5">
    <source>
        <dbReference type="Proteomes" id="UP000017836"/>
    </source>
</evidence>
<accession>W1PJJ9</accession>
<feature type="region of interest" description="Disordered" evidence="1">
    <location>
        <begin position="462"/>
        <end position="492"/>
    </location>
</feature>
<dbReference type="KEGG" id="atr:18436077"/>
<dbReference type="InterPro" id="IPR025486">
    <property type="entry name" value="DUF4378"/>
</dbReference>
<keyword evidence="5" id="KW-1185">Reference proteome</keyword>
<dbReference type="eggNOG" id="ENOG502QQYR">
    <property type="taxonomic scope" value="Eukaryota"/>
</dbReference>
<dbReference type="InterPro" id="IPR044257">
    <property type="entry name" value="TRM32-like"/>
</dbReference>
<feature type="region of interest" description="Disordered" evidence="1">
    <location>
        <begin position="142"/>
        <end position="171"/>
    </location>
</feature>
<evidence type="ECO:0008006" key="6">
    <source>
        <dbReference type="Google" id="ProtNLM"/>
    </source>
</evidence>
<dbReference type="Gramene" id="ERN07841">
    <property type="protein sequence ID" value="ERN07841"/>
    <property type="gene ID" value="AMTR_s00012p00197050"/>
</dbReference>
<reference evidence="5" key="1">
    <citation type="journal article" date="2013" name="Science">
        <title>The Amborella genome and the evolution of flowering plants.</title>
        <authorList>
            <consortium name="Amborella Genome Project"/>
        </authorList>
    </citation>
    <scope>NUCLEOTIDE SEQUENCE [LARGE SCALE GENOMIC DNA]</scope>
</reference>
<proteinExistence type="predicted"/>
<organism evidence="4 5">
    <name type="scientific">Amborella trichopoda</name>
    <dbReference type="NCBI Taxonomy" id="13333"/>
    <lineage>
        <taxon>Eukaryota</taxon>
        <taxon>Viridiplantae</taxon>
        <taxon>Streptophyta</taxon>
        <taxon>Embryophyta</taxon>
        <taxon>Tracheophyta</taxon>
        <taxon>Spermatophyta</taxon>
        <taxon>Magnoliopsida</taxon>
        <taxon>Amborellales</taxon>
        <taxon>Amborellaceae</taxon>
        <taxon>Amborella</taxon>
    </lineage>
</organism>
<dbReference type="InterPro" id="IPR022212">
    <property type="entry name" value="DUF3741"/>
</dbReference>
<dbReference type="HOGENOM" id="CLU_318418_0_0_1"/>
<evidence type="ECO:0000259" key="3">
    <source>
        <dbReference type="Pfam" id="PF14309"/>
    </source>
</evidence>
<dbReference type="AlphaFoldDB" id="W1PJJ9"/>
<dbReference type="OrthoDB" id="758104at2759"/>
<dbReference type="PANTHER" id="PTHR47071:SF9">
    <property type="entry name" value="TRM32-LIKE PROTEIN (DUF3741)"/>
    <property type="match status" value="1"/>
</dbReference>
<dbReference type="Pfam" id="PF14309">
    <property type="entry name" value="DUF4378"/>
    <property type="match status" value="1"/>
</dbReference>